<keyword evidence="2" id="KW-0067">ATP-binding</keyword>
<dbReference type="Gene3D" id="3.30.200.20">
    <property type="entry name" value="Phosphorylase Kinase, domain 1"/>
    <property type="match status" value="1"/>
</dbReference>
<evidence type="ECO:0000256" key="3">
    <source>
        <dbReference type="ARBA" id="ARBA00023015"/>
    </source>
</evidence>
<keyword evidence="5" id="KW-0804">Transcription</keyword>
<dbReference type="InterPro" id="IPR025944">
    <property type="entry name" value="Sigma_54_int_dom_CS"/>
</dbReference>
<dbReference type="Gene3D" id="3.30.450.40">
    <property type="match status" value="1"/>
</dbReference>
<evidence type="ECO:0000256" key="1">
    <source>
        <dbReference type="ARBA" id="ARBA00022741"/>
    </source>
</evidence>
<dbReference type="InterPro" id="IPR027417">
    <property type="entry name" value="P-loop_NTPase"/>
</dbReference>
<dbReference type="SUPFAM" id="SSF48452">
    <property type="entry name" value="TPR-like"/>
    <property type="match status" value="3"/>
</dbReference>
<evidence type="ECO:0000313" key="10">
    <source>
        <dbReference type="Proteomes" id="UP001594351"/>
    </source>
</evidence>
<dbReference type="PROSITE" id="PS00108">
    <property type="entry name" value="PROTEIN_KINASE_ST"/>
    <property type="match status" value="1"/>
</dbReference>
<dbReference type="PROSITE" id="PS00688">
    <property type="entry name" value="SIGMA54_INTERACT_3"/>
    <property type="match status" value="1"/>
</dbReference>
<dbReference type="Gene3D" id="3.40.50.300">
    <property type="entry name" value="P-loop containing nucleotide triphosphate hydrolases"/>
    <property type="match status" value="2"/>
</dbReference>
<dbReference type="PROSITE" id="PS50011">
    <property type="entry name" value="PROTEIN_KINASE_DOM"/>
    <property type="match status" value="1"/>
</dbReference>
<evidence type="ECO:0000256" key="5">
    <source>
        <dbReference type="ARBA" id="ARBA00023163"/>
    </source>
</evidence>
<dbReference type="Pfam" id="PF25601">
    <property type="entry name" value="AAA_lid_14"/>
    <property type="match status" value="1"/>
</dbReference>
<feature type="repeat" description="TPR" evidence="6">
    <location>
        <begin position="935"/>
        <end position="968"/>
    </location>
</feature>
<dbReference type="Gene3D" id="1.10.510.10">
    <property type="entry name" value="Transferase(Phosphotransferase) domain 1"/>
    <property type="match status" value="1"/>
</dbReference>
<dbReference type="SUPFAM" id="SSF56112">
    <property type="entry name" value="Protein kinase-like (PK-like)"/>
    <property type="match status" value="1"/>
</dbReference>
<keyword evidence="6" id="KW-0802">TPR repeat</keyword>
<dbReference type="PROSITE" id="PS00675">
    <property type="entry name" value="SIGMA54_INTERACT_1"/>
    <property type="match status" value="1"/>
</dbReference>
<dbReference type="SUPFAM" id="SSF52540">
    <property type="entry name" value="P-loop containing nucleoside triphosphate hydrolases"/>
    <property type="match status" value="2"/>
</dbReference>
<dbReference type="CDD" id="cd14014">
    <property type="entry name" value="STKc_PknB_like"/>
    <property type="match status" value="1"/>
</dbReference>
<dbReference type="InterPro" id="IPR002078">
    <property type="entry name" value="Sigma_54_int"/>
</dbReference>
<protein>
    <submittedName>
        <fullName evidence="9">Sigma 54-interacting transcriptional regulator</fullName>
    </submittedName>
</protein>
<dbReference type="InterPro" id="IPR003018">
    <property type="entry name" value="GAF"/>
</dbReference>
<evidence type="ECO:0000259" key="8">
    <source>
        <dbReference type="PROSITE" id="PS50045"/>
    </source>
</evidence>
<feature type="domain" description="Protein kinase" evidence="7">
    <location>
        <begin position="10"/>
        <end position="289"/>
    </location>
</feature>
<dbReference type="InterPro" id="IPR041664">
    <property type="entry name" value="AAA_16"/>
</dbReference>
<dbReference type="Gene3D" id="1.25.40.10">
    <property type="entry name" value="Tetratricopeptide repeat domain"/>
    <property type="match status" value="4"/>
</dbReference>
<sequence length="1732" mass="197538">MEKKIIDNRYEVDHLLGQGLWGEVYKVLDLSNHQSKALKIITNLKSDHTSGQWLKDEFRRLIKLKHQNVITVFDFGFATRDIPYFTMEYMDGGHLKLESAAYNEQFIVAILSRLCAGLQYIHSRGYIHGDMKPENVLLASHYSPGWQTGNTLNAKIADFSLADFNVDEVLPEKSDHSPLQGTFSFMAPEKFFNRRIDYRVDLFSLGVLLYQQTTGYLPFNGETAAEIINAIITRHPVPPSRFNNKISEKLEYIILRLLEKEPFKRFQSAREVLNILGLMPASPGKHYLLELSDCSIIGDKFVGRESEIVTAKELLEQASDGQGQAFFVFGETGIGKSRFIKELRVSAQLNGFKVALTTCKNGKTFSHQFLAELLRQLGLPEKLDQLTLSPILVDRLQKIIAPRETEIAGNGESSLFGEDDSNFESSLLFEAILRFIENMCLSEPEKSVTSVKSDSSDHQPLFLCIEDLHRAHSVILDFCQFLVRNLAHLPLLFCATFNDEEIIMEGLDKSHPLMEMQQQSERRAFFHSLRLSRFDYENTSRMVMAFLEISTKPGGFIKKIYDLTAGNPLHIHELLHFMIENNFLSFEQGNWWISDKDTLQQIPLQLQAILEKRYERLSELQKNILQKATFLDLEFSLDDLSTISDKDPLILAEMLDDMVQGNILSRKQDQGAVLYNYNHALFRQLIFQKVKKVDRLKLHLMAANILKAHFEQGNDEVIGQLSHHFQQGGDREKAYHYALIAAQRAQKMLNLEEEIYYLDRALSLHSDKEDLAQRREIFQKLGNAYFRSNYFEKAVEAYEQGAQLINKSKNRDLFLELEQKKGKAFEKLGEFRNAREIYSQALSLLPENDVSVISISLQTRLGWSLSILKEYKEANAVCKNALKTAKSIQEPELIAHTYNIMGKIAEDCADFQKAMNYFRKALRIYRDNDIEIGLALVFNNLGTLADKMGERQKAIEYYRKSLELKRRQSDLPGEANSLSNIATTYGMLGDWEKSLSHLKQALEIFHRIGNYDGQATLHHNLGVLYLRKGEFEEAHGHFNTSLELKEKIEDTVGIANTYLSLASLALRQKEFESATDYLARSQSILKKSEQKRLLAVNYRLSAEVFFQKNNLSYALREINRARKVIEAVGDPVEKGNIMRVLGEIMTQMGDKEKARHAFDESIKLLTAAGADFELGLTFLHLGEENLVANNLRESGFALEKAQEIFAQLSTSDLQTKTEQLRQELNKKLQPYYFSLPSDQEQLKALIHVSHLINSISDPERLLEKILDIIIKAVKADRGAIFLKNIETNDLQPEIIRNLEQETVEDAAQLSHTITRNVALRGEPVYITDTKIDSLSTNSKSVALFGIVSILCVPLKVYDDLLGVVYLDSRSMADIFLEKDLQFVAAFANIAALSIANSLEQKRLLVENNYFRSQNIEMFRIHNIIAKSKKMQNILKIASKIASSSSTVLLSGESGTGKEILARAIHYMGSRKKHMFLPFFCGNAPETIIDSELFGYVKGAFSGAVSNKKGIFEEVHGGTVFLDEIGDVTSYIQAKLLRFLQEREVKPLGSNQIKLVDVRVITATNKNLELEVKKGRFRQDLFYRLKVIHLELPPLRERKEDIPHLAHHFLNKYNEKLNNKVKGFTKKAMERLCDYFWPGNVRELENQIELAVNLAEIGSYIDEGLLNDEVRNIENIVRGVKMSGSLKDVLSHIERELIVSALLENKGNKSKAARRLGVSRQCLNQKLKMLKIF</sequence>
<evidence type="ECO:0000313" key="9">
    <source>
        <dbReference type="EMBL" id="MFC1849190.1"/>
    </source>
</evidence>
<keyword evidence="4" id="KW-0238">DNA-binding</keyword>
<dbReference type="SMART" id="SM00382">
    <property type="entry name" value="AAA"/>
    <property type="match status" value="2"/>
</dbReference>
<dbReference type="CDD" id="cd00009">
    <property type="entry name" value="AAA"/>
    <property type="match status" value="1"/>
</dbReference>
<comment type="caution">
    <text evidence="9">The sequence shown here is derived from an EMBL/GenBank/DDBJ whole genome shotgun (WGS) entry which is preliminary data.</text>
</comment>
<dbReference type="InterPro" id="IPR009057">
    <property type="entry name" value="Homeodomain-like_sf"/>
</dbReference>
<reference evidence="9 10" key="1">
    <citation type="submission" date="2024-09" db="EMBL/GenBank/DDBJ databases">
        <title>Laminarin stimulates single cell rates of sulfate reduction while oxygen inhibits transcriptomic activity in coastal marine sediment.</title>
        <authorList>
            <person name="Lindsay M."/>
            <person name="Orcutt B."/>
            <person name="Emerson D."/>
            <person name="Stepanauskas R."/>
            <person name="D'Angelo T."/>
        </authorList>
    </citation>
    <scope>NUCLEOTIDE SEQUENCE [LARGE SCALE GENOMIC DNA]</scope>
    <source>
        <strain evidence="9">SAG AM-311-K15</strain>
    </source>
</reference>
<keyword evidence="3" id="KW-0805">Transcription regulation</keyword>
<evidence type="ECO:0000256" key="6">
    <source>
        <dbReference type="PROSITE-ProRule" id="PRU00339"/>
    </source>
</evidence>
<evidence type="ECO:0000259" key="7">
    <source>
        <dbReference type="PROSITE" id="PS50011"/>
    </source>
</evidence>
<dbReference type="Pfam" id="PF13424">
    <property type="entry name" value="TPR_12"/>
    <property type="match status" value="1"/>
</dbReference>
<dbReference type="Gene3D" id="1.10.10.60">
    <property type="entry name" value="Homeodomain-like"/>
    <property type="match status" value="1"/>
</dbReference>
<dbReference type="InterPro" id="IPR000719">
    <property type="entry name" value="Prot_kinase_dom"/>
</dbReference>
<proteinExistence type="predicted"/>
<dbReference type="Pfam" id="PF01590">
    <property type="entry name" value="GAF"/>
    <property type="match status" value="1"/>
</dbReference>
<accession>A0ABV6YSK4</accession>
<dbReference type="InterPro" id="IPR011009">
    <property type="entry name" value="Kinase-like_dom_sf"/>
</dbReference>
<dbReference type="SMART" id="SM00220">
    <property type="entry name" value="S_TKc"/>
    <property type="match status" value="1"/>
</dbReference>
<feature type="repeat" description="TPR" evidence="6">
    <location>
        <begin position="1015"/>
        <end position="1048"/>
    </location>
</feature>
<dbReference type="PROSITE" id="PS50005">
    <property type="entry name" value="TPR"/>
    <property type="match status" value="5"/>
</dbReference>
<keyword evidence="1" id="KW-0547">Nucleotide-binding</keyword>
<dbReference type="InterPro" id="IPR025662">
    <property type="entry name" value="Sigma_54_int_dom_ATP-bd_1"/>
</dbReference>
<dbReference type="InterPro" id="IPR002197">
    <property type="entry name" value="HTH_Fis"/>
</dbReference>
<dbReference type="InterPro" id="IPR008271">
    <property type="entry name" value="Ser/Thr_kinase_AS"/>
</dbReference>
<dbReference type="SUPFAM" id="SSF55781">
    <property type="entry name" value="GAF domain-like"/>
    <property type="match status" value="1"/>
</dbReference>
<dbReference type="InterPro" id="IPR029016">
    <property type="entry name" value="GAF-like_dom_sf"/>
</dbReference>
<dbReference type="Pfam" id="PF02954">
    <property type="entry name" value="HTH_8"/>
    <property type="match status" value="1"/>
</dbReference>
<dbReference type="SMART" id="SM00065">
    <property type="entry name" value="GAF"/>
    <property type="match status" value="1"/>
</dbReference>
<organism evidence="9 10">
    <name type="scientific">candidate division CSSED10-310 bacterium</name>
    <dbReference type="NCBI Taxonomy" id="2855610"/>
    <lineage>
        <taxon>Bacteria</taxon>
        <taxon>Bacteria division CSSED10-310</taxon>
    </lineage>
</organism>
<dbReference type="EMBL" id="JBHPBY010000025">
    <property type="protein sequence ID" value="MFC1849190.1"/>
    <property type="molecule type" value="Genomic_DNA"/>
</dbReference>
<dbReference type="InterPro" id="IPR058031">
    <property type="entry name" value="AAA_lid_NorR"/>
</dbReference>
<dbReference type="Pfam" id="PF13181">
    <property type="entry name" value="TPR_8"/>
    <property type="match status" value="3"/>
</dbReference>
<dbReference type="Gene3D" id="1.10.8.60">
    <property type="match status" value="1"/>
</dbReference>
<feature type="repeat" description="TPR" evidence="6">
    <location>
        <begin position="895"/>
        <end position="928"/>
    </location>
</feature>
<dbReference type="SMART" id="SM00028">
    <property type="entry name" value="TPR"/>
    <property type="match status" value="9"/>
</dbReference>
<gene>
    <name evidence="9" type="ORF">ACFL27_03175</name>
</gene>
<dbReference type="Pfam" id="PF00158">
    <property type="entry name" value="Sigma54_activat"/>
    <property type="match status" value="1"/>
</dbReference>
<evidence type="ECO:0000256" key="2">
    <source>
        <dbReference type="ARBA" id="ARBA00022840"/>
    </source>
</evidence>
<keyword evidence="10" id="KW-1185">Reference proteome</keyword>
<evidence type="ECO:0000256" key="4">
    <source>
        <dbReference type="ARBA" id="ARBA00023125"/>
    </source>
</evidence>
<dbReference type="Pfam" id="PF00069">
    <property type="entry name" value="Pkinase"/>
    <property type="match status" value="1"/>
</dbReference>
<dbReference type="SUPFAM" id="SSF46689">
    <property type="entry name" value="Homeodomain-like"/>
    <property type="match status" value="1"/>
</dbReference>
<dbReference type="InterPro" id="IPR019734">
    <property type="entry name" value="TPR_rpt"/>
</dbReference>
<dbReference type="PANTHER" id="PTHR32071">
    <property type="entry name" value="TRANSCRIPTIONAL REGULATORY PROTEIN"/>
    <property type="match status" value="1"/>
</dbReference>
<dbReference type="PANTHER" id="PTHR32071:SF57">
    <property type="entry name" value="C4-DICARBOXYLATE TRANSPORT TRANSCRIPTIONAL REGULATORY PROTEIN DCTD"/>
    <property type="match status" value="1"/>
</dbReference>
<feature type="domain" description="Sigma-54 factor interaction" evidence="8">
    <location>
        <begin position="1423"/>
        <end position="1652"/>
    </location>
</feature>
<dbReference type="InterPro" id="IPR003593">
    <property type="entry name" value="AAA+_ATPase"/>
</dbReference>
<feature type="repeat" description="TPR" evidence="6">
    <location>
        <begin position="775"/>
        <end position="808"/>
    </location>
</feature>
<feature type="repeat" description="TPR" evidence="6">
    <location>
        <begin position="815"/>
        <end position="848"/>
    </location>
</feature>
<dbReference type="PROSITE" id="PS50045">
    <property type="entry name" value="SIGMA54_INTERACT_4"/>
    <property type="match status" value="1"/>
</dbReference>
<dbReference type="Pfam" id="PF13191">
    <property type="entry name" value="AAA_16"/>
    <property type="match status" value="1"/>
</dbReference>
<dbReference type="InterPro" id="IPR011990">
    <property type="entry name" value="TPR-like_helical_dom_sf"/>
</dbReference>
<dbReference type="PRINTS" id="PR01590">
    <property type="entry name" value="HTHFIS"/>
</dbReference>
<name>A0ABV6YSK4_UNCC1</name>
<dbReference type="Proteomes" id="UP001594351">
    <property type="component" value="Unassembled WGS sequence"/>
</dbReference>